<keyword evidence="5 10" id="KW-0378">Hydrolase</keyword>
<keyword evidence="4 10" id="KW-0479">Metal-binding</keyword>
<evidence type="ECO:0000256" key="10">
    <source>
        <dbReference type="RuleBase" id="RU361199"/>
    </source>
</evidence>
<dbReference type="FunFam" id="1.20.1270.50:FF:000003">
    <property type="entry name" value="Alpha-mannosidase"/>
    <property type="match status" value="1"/>
</dbReference>
<dbReference type="InParanoid" id="A0A6P8Z4Q4"/>
<dbReference type="Pfam" id="PF01074">
    <property type="entry name" value="Glyco_hydro_38N"/>
    <property type="match status" value="1"/>
</dbReference>
<dbReference type="CDD" id="cd10810">
    <property type="entry name" value="GH38N_AMII_LAM_like"/>
    <property type="match status" value="1"/>
</dbReference>
<dbReference type="Pfam" id="PF07748">
    <property type="entry name" value="Glyco_hydro_38C"/>
    <property type="match status" value="1"/>
</dbReference>
<keyword evidence="8" id="KW-0325">Glycoprotein</keyword>
<evidence type="ECO:0000256" key="1">
    <source>
        <dbReference type="ARBA" id="ARBA00000365"/>
    </source>
</evidence>
<comment type="catalytic activity">
    <reaction evidence="1">
        <text>Hydrolysis of terminal, non-reducing alpha-D-mannose residues in alpha-D-mannosides.</text>
        <dbReference type="EC" id="3.2.1.24"/>
    </reaction>
</comment>
<dbReference type="Gene3D" id="2.70.98.30">
    <property type="entry name" value="Golgi alpha-mannosidase II, domain 4"/>
    <property type="match status" value="1"/>
</dbReference>
<dbReference type="InterPro" id="IPR028995">
    <property type="entry name" value="Glyco_hydro_57/38_cen_sf"/>
</dbReference>
<keyword evidence="7" id="KW-1015">Disulfide bond</keyword>
<dbReference type="InterPro" id="IPR013780">
    <property type="entry name" value="Glyco_hydro_b"/>
</dbReference>
<dbReference type="PANTHER" id="PTHR11607:SF3">
    <property type="entry name" value="LYSOSOMAL ALPHA-MANNOSIDASE"/>
    <property type="match status" value="1"/>
</dbReference>
<dbReference type="InterPro" id="IPR011013">
    <property type="entry name" value="Gal_mutarotase_sf_dom"/>
</dbReference>
<dbReference type="InterPro" id="IPR041147">
    <property type="entry name" value="GH38_C"/>
</dbReference>
<dbReference type="EC" id="3.2.1.-" evidence="10"/>
<name>A0A6P8Z4Q4_THRPL</name>
<evidence type="ECO:0000256" key="8">
    <source>
        <dbReference type="ARBA" id="ARBA00023180"/>
    </source>
</evidence>
<dbReference type="GO" id="GO:0005764">
    <property type="term" value="C:lysosome"/>
    <property type="evidence" value="ECO:0007669"/>
    <property type="project" value="TreeGrafter"/>
</dbReference>
<evidence type="ECO:0000259" key="11">
    <source>
        <dbReference type="SMART" id="SM00872"/>
    </source>
</evidence>
<dbReference type="GO" id="GO:0030246">
    <property type="term" value="F:carbohydrate binding"/>
    <property type="evidence" value="ECO:0007669"/>
    <property type="project" value="InterPro"/>
</dbReference>
<evidence type="ECO:0000313" key="12">
    <source>
        <dbReference type="Proteomes" id="UP000515158"/>
    </source>
</evidence>
<dbReference type="Gene3D" id="1.20.1270.50">
    <property type="entry name" value="Glycoside hydrolase family 38, central domain"/>
    <property type="match status" value="2"/>
</dbReference>
<evidence type="ECO:0000256" key="7">
    <source>
        <dbReference type="ARBA" id="ARBA00023157"/>
    </source>
</evidence>
<evidence type="ECO:0000256" key="2">
    <source>
        <dbReference type="ARBA" id="ARBA00009792"/>
    </source>
</evidence>
<dbReference type="InterPro" id="IPR050843">
    <property type="entry name" value="Glycosyl_Hydrlase_38"/>
</dbReference>
<dbReference type="InterPro" id="IPR015341">
    <property type="entry name" value="Glyco_hydro_38_cen"/>
</dbReference>
<protein>
    <recommendedName>
        <fullName evidence="3 10">Alpha-mannosidase</fullName>
        <ecNumber evidence="10">3.2.1.-</ecNumber>
    </recommendedName>
</protein>
<comment type="cofactor">
    <cofactor evidence="10">
        <name>Zn(2+)</name>
        <dbReference type="ChEBI" id="CHEBI:29105"/>
    </cofactor>
    <text evidence="10">Binds 1 zinc ion per subunit.</text>
</comment>
<comment type="similarity">
    <text evidence="2 10">Belongs to the glycosyl hydrolase 38 family.</text>
</comment>
<dbReference type="Pfam" id="PF17677">
    <property type="entry name" value="Glyco_hydro38C2"/>
    <property type="match status" value="1"/>
</dbReference>
<keyword evidence="10" id="KW-0732">Signal</keyword>
<dbReference type="InterPro" id="IPR037094">
    <property type="entry name" value="Glyco_hydro_38_cen_sf"/>
</dbReference>
<dbReference type="PANTHER" id="PTHR11607">
    <property type="entry name" value="ALPHA-MANNOSIDASE"/>
    <property type="match status" value="1"/>
</dbReference>
<evidence type="ECO:0000256" key="3">
    <source>
        <dbReference type="ARBA" id="ARBA00012752"/>
    </source>
</evidence>
<dbReference type="FunFam" id="1.20.1270.50:FF:000002">
    <property type="entry name" value="Alpha-mannosidase"/>
    <property type="match status" value="1"/>
</dbReference>
<dbReference type="InterPro" id="IPR011330">
    <property type="entry name" value="Glyco_hydro/deAcase_b/a-brl"/>
</dbReference>
<dbReference type="Pfam" id="PF09261">
    <property type="entry name" value="Alpha-mann_mid"/>
    <property type="match status" value="1"/>
</dbReference>
<dbReference type="SMART" id="SM00872">
    <property type="entry name" value="Alpha-mann_mid"/>
    <property type="match status" value="1"/>
</dbReference>
<dbReference type="FunFam" id="2.60.40.1180:FF:000018">
    <property type="entry name" value="Alpha-mannosidase"/>
    <property type="match status" value="1"/>
</dbReference>
<proteinExistence type="inferred from homology"/>
<organism evidence="13">
    <name type="scientific">Thrips palmi</name>
    <name type="common">Melon thrips</name>
    <dbReference type="NCBI Taxonomy" id="161013"/>
    <lineage>
        <taxon>Eukaryota</taxon>
        <taxon>Metazoa</taxon>
        <taxon>Ecdysozoa</taxon>
        <taxon>Arthropoda</taxon>
        <taxon>Hexapoda</taxon>
        <taxon>Insecta</taxon>
        <taxon>Pterygota</taxon>
        <taxon>Neoptera</taxon>
        <taxon>Paraneoptera</taxon>
        <taxon>Thysanoptera</taxon>
        <taxon>Terebrantia</taxon>
        <taxon>Thripoidea</taxon>
        <taxon>Thripidae</taxon>
        <taxon>Thrips</taxon>
    </lineage>
</organism>
<dbReference type="Gene3D" id="2.60.40.1180">
    <property type="entry name" value="Golgi alpha-mannosidase II"/>
    <property type="match status" value="1"/>
</dbReference>
<dbReference type="SUPFAM" id="SSF88688">
    <property type="entry name" value="Families 57/38 glycoside transferase middle domain"/>
    <property type="match status" value="1"/>
</dbReference>
<dbReference type="FunCoup" id="A0A6P8Z4Q4">
    <property type="interactions" value="120"/>
</dbReference>
<dbReference type="GO" id="GO:0046872">
    <property type="term" value="F:metal ion binding"/>
    <property type="evidence" value="ECO:0007669"/>
    <property type="project" value="UniProtKB-KW"/>
</dbReference>
<dbReference type="GeneID" id="117649128"/>
<dbReference type="AlphaFoldDB" id="A0A6P8Z4Q4"/>
<gene>
    <name evidence="13" type="primary">LOC117649128</name>
</gene>
<sequence>MAMQRVAVVALLALAAPLFVLGRPHEDKSPVCGYDSCPKAKPGFLNVHLVPHTHDDVGWLKTVDQYYYGSRSMTQKAGVQYIIDSVVNELLHDPNKRFIYVETAFFWKWWKNQHDTRRHQVKKLVESGRLEFIGGAWSMNDEAVTNYMSIIDQFTWGLRKLNETFGQCARPRVGWQIDPFGHSREQASLFAQMGYDGLFFGRLDYQDKLHRLGAQQGEMVWRGSPNLGKAAELFTGVLYNTYSPPPGFCFDVLCADDPIIDDKRSPDYNIVTKAGEFLDYIQEQASVFRSGNIILTMGDDFQYQAADMWFTNMDKLIRYINNHQTAEEKVNLFYSTPSCYLKAVHDSNNTWTTKEDDFFPYASDPHAYWTGYYTSRPTIKYFERLGNNFLQVCKNLYALADLGPEDMADLDSMREAMGVMQHHDAITGTEKQHVADDYARLLTRGFDECGIATKAALNKLIRKNSVPRYSLDSSSSESDESVVVADEKPAQVQDDDLLPFQSCLLLNQSQCAVSEKADKFVVTVYNTQSQRTSQFVRIPVPEATGYTVRCPMGHEEASQVLPIPEPVLRLPGRVMSTARYELVFKADNLPALGFRSFYVSRDGKRHEHQRPRAAEGADALFVGNEHLRVELDEATGRVRNLRVGGANLSVAQDFLYYPAMVGNNEEFRNRSSGAYIFRPNGTALPVSEKATMKVYKGALVQEVHQVFNEWVSQVIRIYAGEKHVELDWLVGPVPVDDLVGKEVISRISTNLDTKGVFYTDSNGREMLKRQRNFRPTWKVMISEPVAGNYYPVTSKISVRDPVKKQSVAVIVDRAQGGSSLQDGEMELMVHRRLLHDDAFGVDEALNEEAFGTGLVARGTHYVLGGADGEAVGRRSLSGQERILAQKKLVQPWTFFTALDKDMTFDKWHKTYNMEFSGLKKSLPHNVHVLTLEPWKGKSLLLRLEHFVEKGEDHELSKEVTVNVQDMLTPFKILRLRETTLGANHWLKDSQRLKWRSESNDIDQGEEEMHAQEETDFVVKLTPMQIRTFVIDINN</sequence>
<evidence type="ECO:0000256" key="4">
    <source>
        <dbReference type="ARBA" id="ARBA00022723"/>
    </source>
</evidence>
<dbReference type="FunFam" id="2.70.98.30:FF:000003">
    <property type="entry name" value="Alpha-mannosidase"/>
    <property type="match status" value="1"/>
</dbReference>
<keyword evidence="9 10" id="KW-0326">Glycosidase</keyword>
<keyword evidence="12" id="KW-1185">Reference proteome</keyword>
<dbReference type="GO" id="GO:0006013">
    <property type="term" value="P:mannose metabolic process"/>
    <property type="evidence" value="ECO:0007669"/>
    <property type="project" value="InterPro"/>
</dbReference>
<dbReference type="SUPFAM" id="SSF88713">
    <property type="entry name" value="Glycoside hydrolase/deacetylase"/>
    <property type="match status" value="1"/>
</dbReference>
<keyword evidence="6 10" id="KW-0862">Zinc</keyword>
<dbReference type="RefSeq" id="XP_034247478.1">
    <property type="nucleotide sequence ID" value="XM_034391587.1"/>
</dbReference>
<evidence type="ECO:0000256" key="5">
    <source>
        <dbReference type="ARBA" id="ARBA00022801"/>
    </source>
</evidence>
<reference evidence="13" key="1">
    <citation type="submission" date="2025-08" db="UniProtKB">
        <authorList>
            <consortium name="RefSeq"/>
        </authorList>
    </citation>
    <scope>IDENTIFICATION</scope>
    <source>
        <tissue evidence="13">Total insect</tissue>
    </source>
</reference>
<evidence type="ECO:0000256" key="6">
    <source>
        <dbReference type="ARBA" id="ARBA00022833"/>
    </source>
</evidence>
<dbReference type="Gene3D" id="3.20.110.10">
    <property type="entry name" value="Glycoside hydrolase 38, N terminal domain"/>
    <property type="match status" value="1"/>
</dbReference>
<dbReference type="InterPro" id="IPR027291">
    <property type="entry name" value="Glyco_hydro_38_N_sf"/>
</dbReference>
<feature type="domain" description="Glycoside hydrolase family 38 central" evidence="11">
    <location>
        <begin position="367"/>
        <end position="442"/>
    </location>
</feature>
<dbReference type="KEGG" id="tpal:117649128"/>
<dbReference type="FunFam" id="3.20.110.10:FF:000001">
    <property type="entry name" value="Alpha-mannosidase"/>
    <property type="match status" value="1"/>
</dbReference>
<dbReference type="OrthoDB" id="2016903at2759"/>
<feature type="signal peptide" evidence="10">
    <location>
        <begin position="1"/>
        <end position="22"/>
    </location>
</feature>
<feature type="chain" id="PRO_5028520128" description="Alpha-mannosidase" evidence="10">
    <location>
        <begin position="23"/>
        <end position="1034"/>
    </location>
</feature>
<dbReference type="InterPro" id="IPR000602">
    <property type="entry name" value="Glyco_hydro_38_N"/>
</dbReference>
<accession>A0A6P8Z4Q4</accession>
<dbReference type="Proteomes" id="UP000515158">
    <property type="component" value="Unplaced"/>
</dbReference>
<dbReference type="Gene3D" id="2.60.40.1360">
    <property type="match status" value="1"/>
</dbReference>
<evidence type="ECO:0000313" key="13">
    <source>
        <dbReference type="RefSeq" id="XP_034247478.1"/>
    </source>
</evidence>
<dbReference type="SUPFAM" id="SSF74650">
    <property type="entry name" value="Galactose mutarotase-like"/>
    <property type="match status" value="1"/>
</dbReference>
<evidence type="ECO:0000256" key="9">
    <source>
        <dbReference type="ARBA" id="ARBA00023295"/>
    </source>
</evidence>
<dbReference type="InterPro" id="IPR011682">
    <property type="entry name" value="Glyco_hydro_38_C"/>
</dbReference>
<dbReference type="GO" id="GO:0004559">
    <property type="term" value="F:alpha-mannosidase activity"/>
    <property type="evidence" value="ECO:0007669"/>
    <property type="project" value="UniProtKB-EC"/>
</dbReference>